<keyword evidence="4" id="KW-0175">Coiled coil</keyword>
<dbReference type="PhylomeDB" id="T1IYL8"/>
<dbReference type="STRING" id="126957.T1IYL8"/>
<sequence>MQTEMICKRKSLSLDLNNPQHPSKKRKVTITNNSDVSVLSSPDMAKLKLTSSELEELLRQMMLDERHFPDSVNLPEIYLDSFVGDSSMEINGEILSSDSAILNFHDLKSEEKMLMMAMDVDMAAEKKREKNRIAATKCRVKKLETIEFYQNRVLDLKATNRGLEEELTTLKDSVRGLQIEVARHVNVGCEMMICDLI</sequence>
<proteinExistence type="predicted"/>
<dbReference type="InterPro" id="IPR050946">
    <property type="entry name" value="AP-1_TF_bZIP"/>
</dbReference>
<dbReference type="GO" id="GO:0000981">
    <property type="term" value="F:DNA-binding transcription factor activity, RNA polymerase II-specific"/>
    <property type="evidence" value="ECO:0007669"/>
    <property type="project" value="TreeGrafter"/>
</dbReference>
<dbReference type="InterPro" id="IPR046347">
    <property type="entry name" value="bZIP_sf"/>
</dbReference>
<dbReference type="Proteomes" id="UP000014500">
    <property type="component" value="Unassembled WGS sequence"/>
</dbReference>
<dbReference type="PROSITE" id="PS00036">
    <property type="entry name" value="BZIP_BASIC"/>
    <property type="match status" value="1"/>
</dbReference>
<dbReference type="Gene3D" id="1.20.5.170">
    <property type="match status" value="1"/>
</dbReference>
<evidence type="ECO:0000313" key="7">
    <source>
        <dbReference type="Proteomes" id="UP000014500"/>
    </source>
</evidence>
<evidence type="ECO:0000259" key="5">
    <source>
        <dbReference type="PROSITE" id="PS50217"/>
    </source>
</evidence>
<dbReference type="SMART" id="SM00338">
    <property type="entry name" value="BRLZ"/>
    <property type="match status" value="1"/>
</dbReference>
<feature type="coiled-coil region" evidence="4">
    <location>
        <begin position="126"/>
        <end position="180"/>
    </location>
</feature>
<keyword evidence="7" id="KW-1185">Reference proteome</keyword>
<feature type="domain" description="BZIP" evidence="5">
    <location>
        <begin position="121"/>
        <end position="184"/>
    </location>
</feature>
<accession>T1IYL8</accession>
<dbReference type="GO" id="GO:0042127">
    <property type="term" value="P:regulation of cell population proliferation"/>
    <property type="evidence" value="ECO:0007669"/>
    <property type="project" value="TreeGrafter"/>
</dbReference>
<evidence type="ECO:0000313" key="6">
    <source>
        <dbReference type="EnsemblMetazoa" id="SMAR006331-PA"/>
    </source>
</evidence>
<name>T1IYL8_STRMM</name>
<evidence type="ECO:0000256" key="2">
    <source>
        <dbReference type="ARBA" id="ARBA00023125"/>
    </source>
</evidence>
<organism evidence="6 7">
    <name type="scientific">Strigamia maritima</name>
    <name type="common">European centipede</name>
    <name type="synonym">Geophilus maritimus</name>
    <dbReference type="NCBI Taxonomy" id="126957"/>
    <lineage>
        <taxon>Eukaryota</taxon>
        <taxon>Metazoa</taxon>
        <taxon>Ecdysozoa</taxon>
        <taxon>Arthropoda</taxon>
        <taxon>Myriapoda</taxon>
        <taxon>Chilopoda</taxon>
        <taxon>Pleurostigmophora</taxon>
        <taxon>Geophilomorpha</taxon>
        <taxon>Linotaeniidae</taxon>
        <taxon>Strigamia</taxon>
    </lineage>
</organism>
<dbReference type="InterPro" id="IPR004827">
    <property type="entry name" value="bZIP"/>
</dbReference>
<dbReference type="HOGENOM" id="CLU_1262973_0_0_1"/>
<evidence type="ECO:0000256" key="4">
    <source>
        <dbReference type="SAM" id="Coils"/>
    </source>
</evidence>
<dbReference type="PROSITE" id="PS50217">
    <property type="entry name" value="BZIP"/>
    <property type="match status" value="1"/>
</dbReference>
<keyword evidence="3" id="KW-0804">Transcription</keyword>
<dbReference type="PANTHER" id="PTHR11462">
    <property type="entry name" value="JUN TRANSCRIPTION FACTOR-RELATED"/>
    <property type="match status" value="1"/>
</dbReference>
<evidence type="ECO:0000256" key="3">
    <source>
        <dbReference type="ARBA" id="ARBA00023163"/>
    </source>
</evidence>
<reference evidence="6" key="2">
    <citation type="submission" date="2015-02" db="UniProtKB">
        <authorList>
            <consortium name="EnsemblMetazoa"/>
        </authorList>
    </citation>
    <scope>IDENTIFICATION</scope>
</reference>
<dbReference type="AlphaFoldDB" id="T1IYL8"/>
<reference evidence="7" key="1">
    <citation type="submission" date="2011-05" db="EMBL/GenBank/DDBJ databases">
        <authorList>
            <person name="Richards S.R."/>
            <person name="Qu J."/>
            <person name="Jiang H."/>
            <person name="Jhangiani S.N."/>
            <person name="Agravi P."/>
            <person name="Goodspeed R."/>
            <person name="Gross S."/>
            <person name="Mandapat C."/>
            <person name="Jackson L."/>
            <person name="Mathew T."/>
            <person name="Pu L."/>
            <person name="Thornton R."/>
            <person name="Saada N."/>
            <person name="Wilczek-Boney K.B."/>
            <person name="Lee S."/>
            <person name="Kovar C."/>
            <person name="Wu Y."/>
            <person name="Scherer S.E."/>
            <person name="Worley K.C."/>
            <person name="Muzny D.M."/>
            <person name="Gibbs R."/>
        </authorList>
    </citation>
    <scope>NUCLEOTIDE SEQUENCE</scope>
    <source>
        <strain evidence="7">Brora</strain>
    </source>
</reference>
<keyword evidence="1" id="KW-0805">Transcription regulation</keyword>
<dbReference type="SUPFAM" id="SSF57959">
    <property type="entry name" value="Leucine zipper domain"/>
    <property type="match status" value="1"/>
</dbReference>
<dbReference type="EnsemblMetazoa" id="SMAR006331-RA">
    <property type="protein sequence ID" value="SMAR006331-PA"/>
    <property type="gene ID" value="SMAR006331"/>
</dbReference>
<dbReference type="Pfam" id="PF00170">
    <property type="entry name" value="bZIP_1"/>
    <property type="match status" value="1"/>
</dbReference>
<dbReference type="PANTHER" id="PTHR11462:SF35">
    <property type="entry name" value="TRANSCRIPTION FACTOR JRA"/>
    <property type="match status" value="1"/>
</dbReference>
<dbReference type="OMA" id="QTEMICK"/>
<dbReference type="eggNOG" id="KOG0837">
    <property type="taxonomic scope" value="Eukaryota"/>
</dbReference>
<keyword evidence="2" id="KW-0238">DNA-binding</keyword>
<evidence type="ECO:0000256" key="1">
    <source>
        <dbReference type="ARBA" id="ARBA00023015"/>
    </source>
</evidence>
<dbReference type="GO" id="GO:0005667">
    <property type="term" value="C:transcription regulator complex"/>
    <property type="evidence" value="ECO:0007669"/>
    <property type="project" value="TreeGrafter"/>
</dbReference>
<dbReference type="GO" id="GO:0000978">
    <property type="term" value="F:RNA polymerase II cis-regulatory region sequence-specific DNA binding"/>
    <property type="evidence" value="ECO:0007669"/>
    <property type="project" value="TreeGrafter"/>
</dbReference>
<protein>
    <recommendedName>
        <fullName evidence="5">BZIP domain-containing protein</fullName>
    </recommendedName>
</protein>
<dbReference type="EMBL" id="JH431691">
    <property type="status" value="NOT_ANNOTATED_CDS"/>
    <property type="molecule type" value="Genomic_DNA"/>
</dbReference>
<dbReference type="GO" id="GO:0051726">
    <property type="term" value="P:regulation of cell cycle"/>
    <property type="evidence" value="ECO:0007669"/>
    <property type="project" value="TreeGrafter"/>
</dbReference>